<accession>A0A382PXL5</accession>
<dbReference type="SUPFAM" id="SSF82171">
    <property type="entry name" value="DPP6 N-terminal domain-like"/>
    <property type="match status" value="1"/>
</dbReference>
<dbReference type="Gene3D" id="2.120.10.30">
    <property type="entry name" value="TolB, C-terminal domain"/>
    <property type="match status" value="2"/>
</dbReference>
<feature type="non-terminal residue" evidence="4">
    <location>
        <position position="247"/>
    </location>
</feature>
<evidence type="ECO:0000256" key="2">
    <source>
        <dbReference type="SAM" id="MobiDB-lite"/>
    </source>
</evidence>
<dbReference type="InterPro" id="IPR011659">
    <property type="entry name" value="WD40"/>
</dbReference>
<dbReference type="PANTHER" id="PTHR36842">
    <property type="entry name" value="PROTEIN TOLB HOMOLOG"/>
    <property type="match status" value="1"/>
</dbReference>
<name>A0A382PXL5_9ZZZZ</name>
<keyword evidence="3" id="KW-0812">Transmembrane</keyword>
<evidence type="ECO:0000313" key="4">
    <source>
        <dbReference type="EMBL" id="SVC76822.1"/>
    </source>
</evidence>
<reference evidence="4" key="1">
    <citation type="submission" date="2018-05" db="EMBL/GenBank/DDBJ databases">
        <authorList>
            <person name="Lanie J.A."/>
            <person name="Ng W.-L."/>
            <person name="Kazmierczak K.M."/>
            <person name="Andrzejewski T.M."/>
            <person name="Davidsen T.M."/>
            <person name="Wayne K.J."/>
            <person name="Tettelin H."/>
            <person name="Glass J.I."/>
            <person name="Rusch D."/>
            <person name="Podicherti R."/>
            <person name="Tsui H.-C.T."/>
            <person name="Winkler M.E."/>
        </authorList>
    </citation>
    <scope>NUCLEOTIDE SEQUENCE</scope>
</reference>
<proteinExistence type="inferred from homology"/>
<sequence>MVTTTHITRLISVINVLICTLLIPFYVQSASPKILFVSDRDNSKDIWIMKSDGLEPKNLTKTRKTNEETPTASPGGVHMTFSSDGGANKARWTYIMSLDGKGKRRNITEGAGESNPVWSPTGTEVAYTALAGNSLSIYILGLWNWTPRMSVKAIETAEPFNITDAPSTDTHPAWSPDGGKIVFSSNRDGDLEIHVMDVVLDKPDPENPPGLLQLTKNEVVDWQPSWSPDGTKIAFSSKRDGNWEIYV</sequence>
<feature type="transmembrane region" description="Helical" evidence="3">
    <location>
        <begin position="7"/>
        <end position="27"/>
    </location>
</feature>
<gene>
    <name evidence="4" type="ORF">METZ01_LOCUS329676</name>
</gene>
<dbReference type="Pfam" id="PF07676">
    <property type="entry name" value="PD40"/>
    <property type="match status" value="2"/>
</dbReference>
<feature type="region of interest" description="Disordered" evidence="2">
    <location>
        <begin position="58"/>
        <end position="84"/>
    </location>
</feature>
<evidence type="ECO:0000256" key="3">
    <source>
        <dbReference type="SAM" id="Phobius"/>
    </source>
</evidence>
<protein>
    <recommendedName>
        <fullName evidence="5">Dipeptidylpeptidase IV N-terminal domain-containing protein</fullName>
    </recommendedName>
</protein>
<organism evidence="4">
    <name type="scientific">marine metagenome</name>
    <dbReference type="NCBI Taxonomy" id="408172"/>
    <lineage>
        <taxon>unclassified sequences</taxon>
        <taxon>metagenomes</taxon>
        <taxon>ecological metagenomes</taxon>
    </lineage>
</organism>
<comment type="similarity">
    <text evidence="1">Belongs to the TolB family.</text>
</comment>
<evidence type="ECO:0008006" key="5">
    <source>
        <dbReference type="Google" id="ProtNLM"/>
    </source>
</evidence>
<dbReference type="AlphaFoldDB" id="A0A382PXL5"/>
<dbReference type="InterPro" id="IPR011042">
    <property type="entry name" value="6-blade_b-propeller_TolB-like"/>
</dbReference>
<dbReference type="PANTHER" id="PTHR36842:SF1">
    <property type="entry name" value="PROTEIN TOLB"/>
    <property type="match status" value="1"/>
</dbReference>
<evidence type="ECO:0000256" key="1">
    <source>
        <dbReference type="ARBA" id="ARBA00009820"/>
    </source>
</evidence>
<keyword evidence="3" id="KW-0472">Membrane</keyword>
<keyword evidence="3" id="KW-1133">Transmembrane helix</keyword>
<dbReference type="EMBL" id="UINC01109775">
    <property type="protein sequence ID" value="SVC76822.1"/>
    <property type="molecule type" value="Genomic_DNA"/>
</dbReference>